<dbReference type="PANTHER" id="PTHR10098:SF108">
    <property type="entry name" value="TETRATRICOPEPTIDE REPEAT PROTEIN 28"/>
    <property type="match status" value="1"/>
</dbReference>
<comment type="caution">
    <text evidence="3">The sequence shown here is derived from an EMBL/GenBank/DDBJ whole genome shotgun (WGS) entry which is preliminary data.</text>
</comment>
<evidence type="ECO:0000313" key="3">
    <source>
        <dbReference type="EMBL" id="MBC6466555.1"/>
    </source>
</evidence>
<feature type="region of interest" description="Disordered" evidence="2">
    <location>
        <begin position="457"/>
        <end position="481"/>
    </location>
</feature>
<dbReference type="InterPro" id="IPR019734">
    <property type="entry name" value="TPR_rpt"/>
</dbReference>
<proteinExistence type="predicted"/>
<reference evidence="3 4" key="1">
    <citation type="submission" date="2020-06" db="EMBL/GenBank/DDBJ databases">
        <title>Actinomadura xiongansis sp. nov., isolated from soil of Baiyangdian.</title>
        <authorList>
            <person name="Zhang X."/>
        </authorList>
    </citation>
    <scope>NUCLEOTIDE SEQUENCE [LARGE SCALE GENOMIC DNA]</scope>
    <source>
        <strain evidence="3 4">HBUM206468</strain>
    </source>
</reference>
<dbReference type="EMBL" id="JABVEC010000009">
    <property type="protein sequence ID" value="MBC6466555.1"/>
    <property type="molecule type" value="Genomic_DNA"/>
</dbReference>
<keyword evidence="4" id="KW-1185">Reference proteome</keyword>
<accession>A0ABR7LPY9</accession>
<protein>
    <submittedName>
        <fullName evidence="3">Tetratricopeptide repeat protein</fullName>
    </submittedName>
</protein>
<dbReference type="Gene3D" id="1.25.40.10">
    <property type="entry name" value="Tetratricopeptide repeat domain"/>
    <property type="match status" value="1"/>
</dbReference>
<organism evidence="3 4">
    <name type="scientific">Actinomadura alba</name>
    <dbReference type="NCBI Taxonomy" id="406431"/>
    <lineage>
        <taxon>Bacteria</taxon>
        <taxon>Bacillati</taxon>
        <taxon>Actinomycetota</taxon>
        <taxon>Actinomycetes</taxon>
        <taxon>Streptosporangiales</taxon>
        <taxon>Thermomonosporaceae</taxon>
        <taxon>Actinomadura</taxon>
    </lineage>
</organism>
<dbReference type="SUPFAM" id="SSF48452">
    <property type="entry name" value="TPR-like"/>
    <property type="match status" value="2"/>
</dbReference>
<dbReference type="PROSITE" id="PS50005">
    <property type="entry name" value="TPR"/>
    <property type="match status" value="1"/>
</dbReference>
<feature type="compositionally biased region" description="Basic and acidic residues" evidence="2">
    <location>
        <begin position="460"/>
        <end position="481"/>
    </location>
</feature>
<dbReference type="InterPro" id="IPR011990">
    <property type="entry name" value="TPR-like_helical_dom_sf"/>
</dbReference>
<name>A0ABR7LPY9_9ACTN</name>
<dbReference type="SMART" id="SM00028">
    <property type="entry name" value="TPR"/>
    <property type="match status" value="4"/>
</dbReference>
<evidence type="ECO:0000313" key="4">
    <source>
        <dbReference type="Proteomes" id="UP000805614"/>
    </source>
</evidence>
<sequence>MSLVALCGRLPLALCASGARLAARRRWPIARVVGELTDETRRLSALSVEDDVSVQAVFDLSYQALPEDAARLYGLLGLHPGADFDTAVAGALAYIGHDESARLLDMLADANLLEEGSEDRYSFHDLVRLHARGKLAETTSGDERQAAFARLVDRYLQTAVSADIAIMPGRWHLGAYYEAERRISFPDRAAALAWLELELGNIMAVLRAAHRKGLHEAVWQTCEAMWGLFLLHKHYRQWIEAHEIGVAAARACGDPVAQARMLEALGFAYLNLKDFDAARHHHDLALRLEEEADHPIGEASALEGLGIAELATGGNDRAIELFTRARRIHQRLGRPRGVALMRRHIGEALSGAGRHAEAVEDFSAALRFFEQADEPYHQARTLTSLANSHLSAGRLDDADDVLSRSLLITERSGARHEQAGVHASLAHLAARRGQGGVEREHLHKALAIYTELGAPQAQEVGDRLARTERSHESRDRGTDPP</sequence>
<evidence type="ECO:0000256" key="1">
    <source>
        <dbReference type="PROSITE-ProRule" id="PRU00339"/>
    </source>
</evidence>
<dbReference type="Proteomes" id="UP000805614">
    <property type="component" value="Unassembled WGS sequence"/>
</dbReference>
<dbReference type="PANTHER" id="PTHR10098">
    <property type="entry name" value="RAPSYN-RELATED"/>
    <property type="match status" value="1"/>
</dbReference>
<feature type="repeat" description="TPR" evidence="1">
    <location>
        <begin position="259"/>
        <end position="292"/>
    </location>
</feature>
<evidence type="ECO:0000256" key="2">
    <source>
        <dbReference type="SAM" id="MobiDB-lite"/>
    </source>
</evidence>
<keyword evidence="1" id="KW-0802">TPR repeat</keyword>
<gene>
    <name evidence="3" type="ORF">HKK74_13725</name>
</gene>
<dbReference type="Pfam" id="PF13424">
    <property type="entry name" value="TPR_12"/>
    <property type="match status" value="2"/>
</dbReference>